<evidence type="ECO:0000313" key="14">
    <source>
        <dbReference type="EMBL" id="VVC89633.1"/>
    </source>
</evidence>
<keyword evidence="5" id="KW-0256">Endoplasmic reticulum</keyword>
<comment type="subcellular location">
    <subcellularLocation>
        <location evidence="1">Endoplasmic reticulum lumen</location>
    </subcellularLocation>
</comment>
<dbReference type="PANTHER" id="PTHR12203:SF122">
    <property type="entry name" value="GLYCOSYL TRANSFERASE CAP10 DOMAIN-CONTAINING PROTEIN"/>
    <property type="match status" value="1"/>
</dbReference>
<evidence type="ECO:0000313" key="16">
    <source>
        <dbReference type="Proteomes" id="UP000324832"/>
    </source>
</evidence>
<evidence type="ECO:0000256" key="5">
    <source>
        <dbReference type="ARBA" id="ARBA00022824"/>
    </source>
</evidence>
<dbReference type="EMBL" id="FZQP02000588">
    <property type="protein sequence ID" value="VVC89633.1"/>
    <property type="molecule type" value="Genomic_DNA"/>
</dbReference>
<reference evidence="14 16" key="1">
    <citation type="submission" date="2017-07" db="EMBL/GenBank/DDBJ databases">
        <authorList>
            <person name="Talla V."/>
            <person name="Backstrom N."/>
        </authorList>
    </citation>
    <scope>NUCLEOTIDE SEQUENCE [LARGE SCALE GENOMIC DNA]</scope>
</reference>
<dbReference type="PANTHER" id="PTHR12203">
    <property type="entry name" value="KDEL LYS-ASP-GLU-LEU CONTAINING - RELATED"/>
    <property type="match status" value="1"/>
</dbReference>
<dbReference type="SUPFAM" id="SSF81296">
    <property type="entry name" value="E set domains"/>
    <property type="match status" value="1"/>
</dbReference>
<dbReference type="InterPro" id="IPR051091">
    <property type="entry name" value="O-Glucosyltr/Glycosyltrsf_90"/>
</dbReference>
<dbReference type="PROSITE" id="PS50194">
    <property type="entry name" value="FILAMIN_REPEAT"/>
    <property type="match status" value="1"/>
</dbReference>
<evidence type="ECO:0000256" key="3">
    <source>
        <dbReference type="ARBA" id="ARBA00022676"/>
    </source>
</evidence>
<keyword evidence="3" id="KW-0808">Transferase</keyword>
<evidence type="ECO:0000256" key="4">
    <source>
        <dbReference type="ARBA" id="ARBA00022729"/>
    </source>
</evidence>
<evidence type="ECO:0000256" key="6">
    <source>
        <dbReference type="ARBA" id="ARBA00023180"/>
    </source>
</evidence>
<evidence type="ECO:0000256" key="7">
    <source>
        <dbReference type="ARBA" id="ARBA00043952"/>
    </source>
</evidence>
<evidence type="ECO:0000256" key="2">
    <source>
        <dbReference type="ARBA" id="ARBA00006063"/>
    </source>
</evidence>
<evidence type="ECO:0000256" key="8">
    <source>
        <dbReference type="ARBA" id="ARBA00045690"/>
    </source>
</evidence>
<dbReference type="Pfam" id="PF05686">
    <property type="entry name" value="Glyco_transf_90"/>
    <property type="match status" value="1"/>
</dbReference>
<evidence type="ECO:0000256" key="1">
    <source>
        <dbReference type="ARBA" id="ARBA00004319"/>
    </source>
</evidence>
<feature type="chain" id="PRO_5033850997" description="Glycosyl transferase CAP10 domain-containing protein" evidence="12">
    <location>
        <begin position="19"/>
        <end position="489"/>
    </location>
</feature>
<feature type="domain" description="Glycosyl transferase CAP10" evidence="13">
    <location>
        <begin position="220"/>
        <end position="460"/>
    </location>
</feature>
<dbReference type="GO" id="GO:0046527">
    <property type="term" value="F:glucosyltransferase activity"/>
    <property type="evidence" value="ECO:0007669"/>
    <property type="project" value="TreeGrafter"/>
</dbReference>
<dbReference type="SMART" id="SM00672">
    <property type="entry name" value="CAP10"/>
    <property type="match status" value="1"/>
</dbReference>
<keyword evidence="16" id="KW-1185">Reference proteome</keyword>
<comment type="similarity">
    <text evidence="2">Belongs to the KDELC family.</text>
</comment>
<evidence type="ECO:0000259" key="13">
    <source>
        <dbReference type="SMART" id="SM00672"/>
    </source>
</evidence>
<evidence type="ECO:0000313" key="15">
    <source>
        <dbReference type="EMBL" id="VVC92230.1"/>
    </source>
</evidence>
<evidence type="ECO:0000256" key="12">
    <source>
        <dbReference type="SAM" id="SignalP"/>
    </source>
</evidence>
<gene>
    <name evidence="14" type="ORF">LSINAPIS_LOCUS2704</name>
    <name evidence="15" type="ORF">LSINAPIS_LOCUS4721</name>
</gene>
<keyword evidence="3" id="KW-0328">Glycosyltransferase</keyword>
<dbReference type="AlphaFoldDB" id="A0A5E4PX99"/>
<proteinExistence type="inferred from homology"/>
<comment type="pathway">
    <text evidence="7">Protein modification.</text>
</comment>
<sequence length="489" mass="57000">MLIKFIIILCGIQTIIHGSDDILFYGPGLQPQKIVMPARYFFINITSINEETYKPEIGRSIAVEIKGNSMNSAHCRIWTNVLDRKDGSFIVRYKVYETCDMMYINIYYNSKPIRNSPIKLKGPILPDQCVCPEQDFQTWLKNYECPLSYEQIDKDLKPFGKVRMKPLVEKIIEKYHNPESTSFCHYVVKNNKLYRECYGKHVGFNMFVDNILLSMARKVRLPDLELVANLGDWPLVKKITEPLPIFSWCGTDDTFDIVMPTYDITESTLENMGRVTLDTLSIQGNIERKWKERDARAFWRGRDSRIERLKLIDIARANPDLINASLTNFFFFRDKEKEYGPKIPNISFFKFFNYKYQINIDGTVAAYRLPYLLVGGGLVLKQDSPYYEHFYGQLKPWEHYIPVSRNLSDLTEQIKWARGHDSEAHKIAKNGQNFANENLLPQHIICYHAVLFSEWSKRIEGNVVVKEGMTHVPQPAFKCSCNNNDRDEL</sequence>
<dbReference type="InterPro" id="IPR014756">
    <property type="entry name" value="Ig_E-set"/>
</dbReference>
<protein>
    <recommendedName>
        <fullName evidence="13">Glycosyl transferase CAP10 domain-containing protein</fullName>
    </recommendedName>
</protein>
<dbReference type="InterPro" id="IPR013783">
    <property type="entry name" value="Ig-like_fold"/>
</dbReference>
<dbReference type="Gene3D" id="2.60.40.10">
    <property type="entry name" value="Immunoglobulins"/>
    <property type="match status" value="1"/>
</dbReference>
<dbReference type="InterPro" id="IPR017868">
    <property type="entry name" value="Filamin/ABP280_repeat-like"/>
</dbReference>
<keyword evidence="4 12" id="KW-0732">Signal</keyword>
<dbReference type="InterPro" id="IPR006598">
    <property type="entry name" value="CAP10"/>
</dbReference>
<evidence type="ECO:0000256" key="10">
    <source>
        <dbReference type="ARBA" id="ARBA00049246"/>
    </source>
</evidence>
<dbReference type="GO" id="GO:0005788">
    <property type="term" value="C:endoplasmic reticulum lumen"/>
    <property type="evidence" value="ECO:0007669"/>
    <property type="project" value="UniProtKB-SubCell"/>
</dbReference>
<dbReference type="Pfam" id="PF00630">
    <property type="entry name" value="Filamin"/>
    <property type="match status" value="1"/>
</dbReference>
<evidence type="ECO:0000256" key="9">
    <source>
        <dbReference type="ARBA" id="ARBA00047553"/>
    </source>
</evidence>
<comment type="catalytic activity">
    <reaction evidence="10">
        <text>L-seryl-[EGF-like domain protein] + UDP-alpha-D-glucose = 3-O-(beta-D-glucosyl)-L-seryl-[EGF-like domain protein] + UDP + H(+)</text>
        <dbReference type="Rhea" id="RHEA:58116"/>
        <dbReference type="Rhea" id="RHEA-COMP:14610"/>
        <dbReference type="Rhea" id="RHEA-COMP:16010"/>
        <dbReference type="ChEBI" id="CHEBI:15378"/>
        <dbReference type="ChEBI" id="CHEBI:29999"/>
        <dbReference type="ChEBI" id="CHEBI:58223"/>
        <dbReference type="ChEBI" id="CHEBI:58885"/>
        <dbReference type="ChEBI" id="CHEBI:140576"/>
    </reaction>
</comment>
<accession>A0A5E4PX99</accession>
<name>A0A5E4PX99_9NEOP</name>
<comment type="catalytic activity">
    <reaction evidence="9">
        <text>L-seryl-[EGF-like domain protein] + UDP-alpha-D-xylose = 3-O-(beta-D-xylosyl)-L-seryl-[EGF-like domain protein] + UDP + H(+)</text>
        <dbReference type="Rhea" id="RHEA:62016"/>
        <dbReference type="Rhea" id="RHEA-COMP:16010"/>
        <dbReference type="Rhea" id="RHEA-COMP:16011"/>
        <dbReference type="ChEBI" id="CHEBI:15378"/>
        <dbReference type="ChEBI" id="CHEBI:29999"/>
        <dbReference type="ChEBI" id="CHEBI:57632"/>
        <dbReference type="ChEBI" id="CHEBI:58223"/>
        <dbReference type="ChEBI" id="CHEBI:132085"/>
    </reaction>
</comment>
<feature type="signal peptide" evidence="12">
    <location>
        <begin position="1"/>
        <end position="18"/>
    </location>
</feature>
<dbReference type="Proteomes" id="UP000324832">
    <property type="component" value="Unassembled WGS sequence"/>
</dbReference>
<keyword evidence="6" id="KW-0325">Glycoprotein</keyword>
<dbReference type="EMBL" id="FZQP02001227">
    <property type="protein sequence ID" value="VVC92230.1"/>
    <property type="molecule type" value="Genomic_DNA"/>
</dbReference>
<organism evidence="14 16">
    <name type="scientific">Leptidea sinapis</name>
    <dbReference type="NCBI Taxonomy" id="189913"/>
    <lineage>
        <taxon>Eukaryota</taxon>
        <taxon>Metazoa</taxon>
        <taxon>Ecdysozoa</taxon>
        <taxon>Arthropoda</taxon>
        <taxon>Hexapoda</taxon>
        <taxon>Insecta</taxon>
        <taxon>Pterygota</taxon>
        <taxon>Neoptera</taxon>
        <taxon>Endopterygota</taxon>
        <taxon>Lepidoptera</taxon>
        <taxon>Glossata</taxon>
        <taxon>Ditrysia</taxon>
        <taxon>Papilionoidea</taxon>
        <taxon>Pieridae</taxon>
        <taxon>Dismorphiinae</taxon>
        <taxon>Leptidea</taxon>
    </lineage>
</organism>
<comment type="function">
    <text evidence="8">Protein O-glucosyltransferase. Catalyzes the reaction that attaches glucose through an O-glycosidic linkage to a conserved serine residue found in the consensus sequence C-X-S-X-[PA]-C in epidermal growth factor-like repeats. Regulates Notch signaling by glucosylating Notch in the ER, glucosylation is required for the correct folding and cleavage of Notch.</text>
</comment>
<feature type="repeat" description="Filamin" evidence="11">
    <location>
        <begin position="14"/>
        <end position="122"/>
    </location>
</feature>
<evidence type="ECO:0000256" key="11">
    <source>
        <dbReference type="PROSITE-ProRule" id="PRU00087"/>
    </source>
</evidence>